<accession>A0A9N9A9P3</accession>
<dbReference type="AlphaFoldDB" id="A0A9N9A9P3"/>
<evidence type="ECO:0000313" key="3">
    <source>
        <dbReference type="EMBL" id="CAG8524237.1"/>
    </source>
</evidence>
<feature type="coiled-coil region" evidence="2">
    <location>
        <begin position="617"/>
        <end position="760"/>
    </location>
</feature>
<name>A0A9N9A9P3_9GLOM</name>
<organism evidence="3 4">
    <name type="scientific">Acaulospora morrowiae</name>
    <dbReference type="NCBI Taxonomy" id="94023"/>
    <lineage>
        <taxon>Eukaryota</taxon>
        <taxon>Fungi</taxon>
        <taxon>Fungi incertae sedis</taxon>
        <taxon>Mucoromycota</taxon>
        <taxon>Glomeromycotina</taxon>
        <taxon>Glomeromycetes</taxon>
        <taxon>Diversisporales</taxon>
        <taxon>Acaulosporaceae</taxon>
        <taxon>Acaulospora</taxon>
    </lineage>
</organism>
<feature type="coiled-coil region" evidence="2">
    <location>
        <begin position="784"/>
        <end position="891"/>
    </location>
</feature>
<evidence type="ECO:0000256" key="1">
    <source>
        <dbReference type="ARBA" id="ARBA00023054"/>
    </source>
</evidence>
<dbReference type="OrthoDB" id="78101at2759"/>
<reference evidence="3" key="1">
    <citation type="submission" date="2021-06" db="EMBL/GenBank/DDBJ databases">
        <authorList>
            <person name="Kallberg Y."/>
            <person name="Tangrot J."/>
            <person name="Rosling A."/>
        </authorList>
    </citation>
    <scope>NUCLEOTIDE SEQUENCE</scope>
    <source>
        <strain evidence="3">CL551</strain>
    </source>
</reference>
<keyword evidence="4" id="KW-1185">Reference proteome</keyword>
<evidence type="ECO:0000256" key="2">
    <source>
        <dbReference type="SAM" id="Coils"/>
    </source>
</evidence>
<dbReference type="EMBL" id="CAJVPV010002356">
    <property type="protein sequence ID" value="CAG8524237.1"/>
    <property type="molecule type" value="Genomic_DNA"/>
</dbReference>
<feature type="coiled-coil region" evidence="2">
    <location>
        <begin position="7"/>
        <end position="192"/>
    </location>
</feature>
<keyword evidence="1 2" id="KW-0175">Coiled coil</keyword>
<protein>
    <submittedName>
        <fullName evidence="3">7753_t:CDS:1</fullName>
    </submittedName>
</protein>
<feature type="coiled-coil region" evidence="2">
    <location>
        <begin position="381"/>
        <end position="583"/>
    </location>
</feature>
<dbReference type="PANTHER" id="PTHR18870:SF9">
    <property type="entry name" value="PROTEIN TAG-278-RELATED"/>
    <property type="match status" value="1"/>
</dbReference>
<evidence type="ECO:0000313" key="4">
    <source>
        <dbReference type="Proteomes" id="UP000789342"/>
    </source>
</evidence>
<dbReference type="PANTHER" id="PTHR18870">
    <property type="entry name" value="PROTEIN TAG-278-RELATED"/>
    <property type="match status" value="1"/>
</dbReference>
<proteinExistence type="predicted"/>
<gene>
    <name evidence="3" type="ORF">AMORRO_LOCUS4357</name>
</gene>
<comment type="caution">
    <text evidence="3">The sequence shown here is derived from an EMBL/GenBank/DDBJ whole genome shotgun (WGS) entry which is preliminary data.</text>
</comment>
<dbReference type="Gene3D" id="1.10.287.1490">
    <property type="match status" value="1"/>
</dbReference>
<sequence length="912" mass="108157">RQKRESEKRLVSQIEELEIKLKERDRREAEWYRSRNEANAIIDDLRSKINDLSYEKDFIENKLISLQQDFDRSQQEVKTHSRMKKSTDNLIAMFQQKTEETIKEMKLKLDEKTRECDESAILVEVLKEQLNDINKELSDLRVQFSDIELEYNESKEHCEDLKSLLGDKQNIISRLEQQLDRIKADGEEYESNYEKDTRDLKKRLTLDREQALASLRTKLETLHQKELQDLKVQHEQELASLRTKLEASHQKELQDFKERHENDREQSLISLRAEIELPYKEEMKVQKERYEKDLVRELTLLRGELESKHQKELKSIRELQDKDREQAINLVRAQFEDSHKKKLQDIKERNDAERDQLMISFRKELEASHEMKLQEHADRLRREYETKISNLNSRYEDLSLRSARNSESSKELEEAESKYAKLNSEYLQLLDINKQLSDKMDDLNVKVKELELKNSEIQESAIAITSEKERAKDELLKVQEELKQLKEKSLVADSDLKELEAERDKLAGLISIMKEVWEDKYQELQNRYVELQSQKEQLSVELSNVKTEMDDKLKEYEAAINNASELEKERETLSKLLEEHQNGMRTCMAELAAERETWRQREEDLISVYEGEFKEKNSELQENIVSLEAYINVLKEQSHSTELDMQNRLDKSNAEIEELRKKLQEKGWVQPNLTNLSGESATSASTIEFLTRKVEEYEIDRENLEAQIESLNNKFSDMVRERDAIMKSFEESTIRMEKTVQGHRQRIEDMKKTHEEEKEEILYLHQTSIKSLKEKHEEEFTQHSVEMQSQIESLERRVRELMSIPTNANESDPKVILMKQNIENLGKQLKVSKEECEMLIQKVLNFQNKFSDATYEKEILIREKSELSKKLKSMEAENIGLHERIKSLEAESEEILTKNIDFITQMSKYGAQ</sequence>
<feature type="coiled-coil region" evidence="2">
    <location>
        <begin position="302"/>
        <end position="356"/>
    </location>
</feature>
<dbReference type="Proteomes" id="UP000789342">
    <property type="component" value="Unassembled WGS sequence"/>
</dbReference>
<feature type="coiled-coil region" evidence="2">
    <location>
        <begin position="224"/>
        <end position="266"/>
    </location>
</feature>
<feature type="non-terminal residue" evidence="3">
    <location>
        <position position="1"/>
    </location>
</feature>